<dbReference type="Proteomes" id="UP000717696">
    <property type="component" value="Unassembled WGS sequence"/>
</dbReference>
<evidence type="ECO:0000313" key="2">
    <source>
        <dbReference type="EMBL" id="KAH7121930.1"/>
    </source>
</evidence>
<comment type="caution">
    <text evidence="2">The sequence shown here is derived from an EMBL/GenBank/DDBJ whole genome shotgun (WGS) entry which is preliminary data.</text>
</comment>
<keyword evidence="3" id="KW-1185">Reference proteome</keyword>
<dbReference type="EMBL" id="JAGMUU010000027">
    <property type="protein sequence ID" value="KAH7121930.1"/>
    <property type="molecule type" value="Genomic_DNA"/>
</dbReference>
<reference evidence="2" key="1">
    <citation type="journal article" date="2021" name="Nat. Commun.">
        <title>Genetic determinants of endophytism in the Arabidopsis root mycobiome.</title>
        <authorList>
            <person name="Mesny F."/>
            <person name="Miyauchi S."/>
            <person name="Thiergart T."/>
            <person name="Pickel B."/>
            <person name="Atanasova L."/>
            <person name="Karlsson M."/>
            <person name="Huettel B."/>
            <person name="Barry K.W."/>
            <person name="Haridas S."/>
            <person name="Chen C."/>
            <person name="Bauer D."/>
            <person name="Andreopoulos W."/>
            <person name="Pangilinan J."/>
            <person name="LaButti K."/>
            <person name="Riley R."/>
            <person name="Lipzen A."/>
            <person name="Clum A."/>
            <person name="Drula E."/>
            <person name="Henrissat B."/>
            <person name="Kohler A."/>
            <person name="Grigoriev I.V."/>
            <person name="Martin F.M."/>
            <person name="Hacquard S."/>
        </authorList>
    </citation>
    <scope>NUCLEOTIDE SEQUENCE</scope>
    <source>
        <strain evidence="2">MPI-CAGE-AT-0021</strain>
    </source>
</reference>
<sequence>MSLFGAPRVEAMPSLVNLFGGDSLNLTCRTVARDRPQDFLDYLKQAWSLQGPLVLRNPTALTDLQNISVLCEDGKTHPLCKTYLPLPKLKYLQSRYMLSSESFPFIKLNPGSVTDNDLGEWAFLKNDIGVGAESDCMFFVNMLLCVKRHNPHNVQFPRRLLELYLRIHAVYNTSETTARIQQQLRYMFEKEAIIYARCGWWKPDGCVLESPCRLASKTILIPVPDDWEASKLEVAELKDFYSSTMGIQKLTHSILLNQLETLSQTKTMTDTSKVDFANNFYKALDTIRKHDLSALEAEMLRSEFADHPRIAIMSGGNLTWATSTACVWSPHLVDPEFNDLSTQYPEVKSFWVEYLGVDEINVGTLYHELLSLPAGKQSIEKAKSLMVAMSEDILIFGDRLNKDTLLHSAVFPVLQLDGDVKLHSIETAFAIADKKHLRDAFAGKLELLDFNPTQIWQIENFLVWADIETRYLSWNVEERIAFEGARFADGPIATLIPSIAEGLVRIAVHFQSPRATTPSAKEALLHALKHARVSLAQNMRSILVYSEERKLVEVDSPLLGVSIQGSDQLMVYLPENPDKRQLCWATSLPRRLVEWLMTHPETESAELLNEQTVSLVKSILMPFQNRSPTFVKDVLDAEGVVDVETLTASPYTLHDGMPVLGEGPSQASTTSKDDAPSPGTNRRKILPLRRKV</sequence>
<organism evidence="2 3">
    <name type="scientific">Dactylonectria estremocensis</name>
    <dbReference type="NCBI Taxonomy" id="1079267"/>
    <lineage>
        <taxon>Eukaryota</taxon>
        <taxon>Fungi</taxon>
        <taxon>Dikarya</taxon>
        <taxon>Ascomycota</taxon>
        <taxon>Pezizomycotina</taxon>
        <taxon>Sordariomycetes</taxon>
        <taxon>Hypocreomycetidae</taxon>
        <taxon>Hypocreales</taxon>
        <taxon>Nectriaceae</taxon>
        <taxon>Dactylonectria</taxon>
    </lineage>
</organism>
<evidence type="ECO:0000313" key="3">
    <source>
        <dbReference type="Proteomes" id="UP000717696"/>
    </source>
</evidence>
<evidence type="ECO:0000256" key="1">
    <source>
        <dbReference type="SAM" id="MobiDB-lite"/>
    </source>
</evidence>
<name>A0A9P9DLX1_9HYPO</name>
<proteinExistence type="predicted"/>
<feature type="region of interest" description="Disordered" evidence="1">
    <location>
        <begin position="654"/>
        <end position="692"/>
    </location>
</feature>
<dbReference type="AlphaFoldDB" id="A0A9P9DLX1"/>
<dbReference type="OrthoDB" id="1262810at2759"/>
<feature type="compositionally biased region" description="Basic residues" evidence="1">
    <location>
        <begin position="681"/>
        <end position="692"/>
    </location>
</feature>
<accession>A0A9P9DLX1</accession>
<protein>
    <submittedName>
        <fullName evidence="2">Uncharacterized protein</fullName>
    </submittedName>
</protein>
<gene>
    <name evidence="2" type="ORF">B0J13DRAFT_567482</name>
</gene>